<feature type="compositionally biased region" description="Basic and acidic residues" evidence="1">
    <location>
        <begin position="44"/>
        <end position="58"/>
    </location>
</feature>
<dbReference type="EMBL" id="JAPDRK010000019">
    <property type="protein sequence ID" value="KAJ9604166.1"/>
    <property type="molecule type" value="Genomic_DNA"/>
</dbReference>
<feature type="compositionally biased region" description="Low complexity" evidence="1">
    <location>
        <begin position="28"/>
        <end position="43"/>
    </location>
</feature>
<feature type="compositionally biased region" description="Low complexity" evidence="1">
    <location>
        <begin position="84"/>
        <end position="95"/>
    </location>
</feature>
<keyword evidence="3" id="KW-1185">Reference proteome</keyword>
<protein>
    <submittedName>
        <fullName evidence="2">Uncharacterized protein</fullName>
    </submittedName>
</protein>
<feature type="region of interest" description="Disordered" evidence="1">
    <location>
        <begin position="15"/>
        <end position="173"/>
    </location>
</feature>
<proteinExistence type="predicted"/>
<reference evidence="2" key="1">
    <citation type="submission" date="2022-10" db="EMBL/GenBank/DDBJ databases">
        <title>Culturing micro-colonial fungi from biological soil crusts in the Mojave desert and describing Neophaeococcomyces mojavensis, and introducing the new genera and species Taxawa tesnikishii.</title>
        <authorList>
            <person name="Kurbessoian T."/>
            <person name="Stajich J.E."/>
        </authorList>
    </citation>
    <scope>NUCLEOTIDE SEQUENCE</scope>
    <source>
        <strain evidence="2">TK_41</strain>
    </source>
</reference>
<feature type="compositionally biased region" description="Low complexity" evidence="1">
    <location>
        <begin position="190"/>
        <end position="208"/>
    </location>
</feature>
<sequence>MSATFRDMVEKTYHSYTKYPNMEALPTSCGDSGSSKYASSKYSSNRDDKYGSESKYSSRDTNYGSERERTSSKYSSSRDDKYGSSKYGSESYKSGSSRDDKYGDNSENSARRDLPERSYTTSSTLRSQRDFLEAHSYSDGLYAADSTSKDRSSYFTRDPSTTSSRTYTTSSSLTNRRDFLEAEAYSDSYTAASSTLGPSSSYATQSSSRSRRFPID</sequence>
<feature type="compositionally biased region" description="Basic and acidic residues" evidence="1">
    <location>
        <begin position="96"/>
        <end position="116"/>
    </location>
</feature>
<evidence type="ECO:0000256" key="1">
    <source>
        <dbReference type="SAM" id="MobiDB-lite"/>
    </source>
</evidence>
<feature type="compositionally biased region" description="Basic and acidic residues" evidence="1">
    <location>
        <begin position="65"/>
        <end position="83"/>
    </location>
</feature>
<feature type="region of interest" description="Disordered" evidence="1">
    <location>
        <begin position="190"/>
        <end position="216"/>
    </location>
</feature>
<accession>A0AA38WZT5</accession>
<organism evidence="2 3">
    <name type="scientific">Cladophialophora chaetospira</name>
    <dbReference type="NCBI Taxonomy" id="386627"/>
    <lineage>
        <taxon>Eukaryota</taxon>
        <taxon>Fungi</taxon>
        <taxon>Dikarya</taxon>
        <taxon>Ascomycota</taxon>
        <taxon>Pezizomycotina</taxon>
        <taxon>Eurotiomycetes</taxon>
        <taxon>Chaetothyriomycetidae</taxon>
        <taxon>Chaetothyriales</taxon>
        <taxon>Herpotrichiellaceae</taxon>
        <taxon>Cladophialophora</taxon>
    </lineage>
</organism>
<dbReference type="AlphaFoldDB" id="A0AA38WZT5"/>
<gene>
    <name evidence="2" type="ORF">H2200_011000</name>
</gene>
<comment type="caution">
    <text evidence="2">The sequence shown here is derived from an EMBL/GenBank/DDBJ whole genome shotgun (WGS) entry which is preliminary data.</text>
</comment>
<evidence type="ECO:0000313" key="3">
    <source>
        <dbReference type="Proteomes" id="UP001172673"/>
    </source>
</evidence>
<dbReference type="Proteomes" id="UP001172673">
    <property type="component" value="Unassembled WGS sequence"/>
</dbReference>
<evidence type="ECO:0000313" key="2">
    <source>
        <dbReference type="EMBL" id="KAJ9604166.1"/>
    </source>
</evidence>
<feature type="compositionally biased region" description="Low complexity" evidence="1">
    <location>
        <begin position="160"/>
        <end position="173"/>
    </location>
</feature>
<name>A0AA38WZT5_9EURO</name>